<dbReference type="Proteomes" id="UP001601992">
    <property type="component" value="Unassembled WGS sequence"/>
</dbReference>
<dbReference type="InterPro" id="IPR046335">
    <property type="entry name" value="LacI/GalR-like_sensor"/>
</dbReference>
<dbReference type="PANTHER" id="PTHR30146">
    <property type="entry name" value="LACI-RELATED TRANSCRIPTIONAL REPRESSOR"/>
    <property type="match status" value="1"/>
</dbReference>
<keyword evidence="6" id="KW-1185">Reference proteome</keyword>
<dbReference type="SMART" id="SM00354">
    <property type="entry name" value="HTH_LACI"/>
    <property type="match status" value="1"/>
</dbReference>
<dbReference type="CDD" id="cd06267">
    <property type="entry name" value="PBP1_LacI_sugar_binding-like"/>
    <property type="match status" value="1"/>
</dbReference>
<dbReference type="Pfam" id="PF00356">
    <property type="entry name" value="LacI"/>
    <property type="match status" value="1"/>
</dbReference>
<organism evidence="5 6">
    <name type="scientific">Nocardia jiangxiensis</name>
    <dbReference type="NCBI Taxonomy" id="282685"/>
    <lineage>
        <taxon>Bacteria</taxon>
        <taxon>Bacillati</taxon>
        <taxon>Actinomycetota</taxon>
        <taxon>Actinomycetes</taxon>
        <taxon>Mycobacteriales</taxon>
        <taxon>Nocardiaceae</taxon>
        <taxon>Nocardia</taxon>
    </lineage>
</organism>
<dbReference type="SUPFAM" id="SSF53822">
    <property type="entry name" value="Periplasmic binding protein-like I"/>
    <property type="match status" value="1"/>
</dbReference>
<evidence type="ECO:0000259" key="4">
    <source>
        <dbReference type="PROSITE" id="PS50932"/>
    </source>
</evidence>
<evidence type="ECO:0000313" key="6">
    <source>
        <dbReference type="Proteomes" id="UP001601992"/>
    </source>
</evidence>
<dbReference type="PROSITE" id="PS50932">
    <property type="entry name" value="HTH_LACI_2"/>
    <property type="match status" value="1"/>
</dbReference>
<feature type="domain" description="HTH lacI-type" evidence="4">
    <location>
        <begin position="8"/>
        <end position="62"/>
    </location>
</feature>
<evidence type="ECO:0000313" key="5">
    <source>
        <dbReference type="EMBL" id="MFF3573975.1"/>
    </source>
</evidence>
<proteinExistence type="predicted"/>
<dbReference type="Gene3D" id="3.40.50.2300">
    <property type="match status" value="2"/>
</dbReference>
<name>A0ABW6SCE5_9NOCA</name>
<dbReference type="Gene3D" id="1.10.260.40">
    <property type="entry name" value="lambda repressor-like DNA-binding domains"/>
    <property type="match status" value="1"/>
</dbReference>
<comment type="caution">
    <text evidence="5">The sequence shown here is derived from an EMBL/GenBank/DDBJ whole genome shotgun (WGS) entry which is preliminary data.</text>
</comment>
<dbReference type="RefSeq" id="WP_040829527.1">
    <property type="nucleotide sequence ID" value="NZ_JBIAQY010000022.1"/>
</dbReference>
<evidence type="ECO:0000256" key="1">
    <source>
        <dbReference type="ARBA" id="ARBA00023015"/>
    </source>
</evidence>
<keyword evidence="2 5" id="KW-0238">DNA-binding</keyword>
<dbReference type="GO" id="GO:0003677">
    <property type="term" value="F:DNA binding"/>
    <property type="evidence" value="ECO:0007669"/>
    <property type="project" value="UniProtKB-KW"/>
</dbReference>
<dbReference type="EMBL" id="JBIAQY010000022">
    <property type="protein sequence ID" value="MFF3573975.1"/>
    <property type="molecule type" value="Genomic_DNA"/>
</dbReference>
<dbReference type="InterPro" id="IPR010982">
    <property type="entry name" value="Lambda_DNA-bd_dom_sf"/>
</dbReference>
<keyword evidence="1" id="KW-0805">Transcription regulation</keyword>
<protein>
    <submittedName>
        <fullName evidence="5">LacI family DNA-binding transcriptional regulator</fullName>
    </submittedName>
</protein>
<dbReference type="InterPro" id="IPR028082">
    <property type="entry name" value="Peripla_BP_I"/>
</dbReference>
<dbReference type="Pfam" id="PF13377">
    <property type="entry name" value="Peripla_BP_3"/>
    <property type="match status" value="1"/>
</dbReference>
<accession>A0ABW6SCE5</accession>
<dbReference type="SUPFAM" id="SSF47413">
    <property type="entry name" value="lambda repressor-like DNA-binding domains"/>
    <property type="match status" value="1"/>
</dbReference>
<evidence type="ECO:0000256" key="3">
    <source>
        <dbReference type="ARBA" id="ARBA00023163"/>
    </source>
</evidence>
<reference evidence="5 6" key="1">
    <citation type="submission" date="2024-10" db="EMBL/GenBank/DDBJ databases">
        <title>The Natural Products Discovery Center: Release of the First 8490 Sequenced Strains for Exploring Actinobacteria Biosynthetic Diversity.</title>
        <authorList>
            <person name="Kalkreuter E."/>
            <person name="Kautsar S.A."/>
            <person name="Yang D."/>
            <person name="Bader C.D."/>
            <person name="Teijaro C.N."/>
            <person name="Fluegel L."/>
            <person name="Davis C.M."/>
            <person name="Simpson J.R."/>
            <person name="Lauterbach L."/>
            <person name="Steele A.D."/>
            <person name="Gui C."/>
            <person name="Meng S."/>
            <person name="Li G."/>
            <person name="Viehrig K."/>
            <person name="Ye F."/>
            <person name="Su P."/>
            <person name="Kiefer A.F."/>
            <person name="Nichols A."/>
            <person name="Cepeda A.J."/>
            <person name="Yan W."/>
            <person name="Fan B."/>
            <person name="Jiang Y."/>
            <person name="Adhikari A."/>
            <person name="Zheng C.-J."/>
            <person name="Schuster L."/>
            <person name="Cowan T.M."/>
            <person name="Smanski M.J."/>
            <person name="Chevrette M.G."/>
            <person name="De Carvalho L.P.S."/>
            <person name="Shen B."/>
        </authorList>
    </citation>
    <scope>NUCLEOTIDE SEQUENCE [LARGE SCALE GENOMIC DNA]</scope>
    <source>
        <strain evidence="5 6">NPDC002593</strain>
    </source>
</reference>
<dbReference type="PANTHER" id="PTHR30146:SF147">
    <property type="entry name" value="HTH-TYPE TRANSCRIPTIONAL REGULATOR DEGA"/>
    <property type="match status" value="1"/>
</dbReference>
<evidence type="ECO:0000256" key="2">
    <source>
        <dbReference type="ARBA" id="ARBA00023125"/>
    </source>
</evidence>
<dbReference type="InterPro" id="IPR000843">
    <property type="entry name" value="HTH_LacI"/>
</dbReference>
<keyword evidence="3" id="KW-0804">Transcription</keyword>
<sequence>MVSPRRPVTIYDVADAAGVATSTVSRAFSRPGRVSAETAARVRAAAAELGYRTEAAHRAMPSGGTGTIAVVVSNIANPYYFRLIESIQSAAQAAGVTTAVFDAQESGEIERDLLNRLLPIADGVVVSGSRISDRAMRTVAEKMPVVVLNRPVQGLSCLVPDISVGVRATLAHLRQLGHRMITYVGGPAAAWSDGHRWRTILDNGSRLGMKVNRIGPYPPTIAGGRSAARKILHYPPTAVLTFNDLLAMGVIRGLDAAGVGVPGDISVVGVGDIFGADFHAPPLTTVAAPLRAVGAAAFAELSRLMRGAPPSRNAAFGLEAQLIIRGSTGPSGAHRRTGDALAGTPLCKFPA</sequence>
<gene>
    <name evidence="5" type="ORF">ACFYXQ_40115</name>
</gene>